<dbReference type="EMBL" id="JACHGK010000009">
    <property type="protein sequence ID" value="MBB6446102.1"/>
    <property type="molecule type" value="Genomic_DNA"/>
</dbReference>
<dbReference type="RefSeq" id="WP_184526799.1">
    <property type="nucleotide sequence ID" value="NZ_JACHGK010000009.1"/>
</dbReference>
<sequence length="123" mass="14041">MGWTIVILLLLAIALLVVSFVKNNQNEKTIEQQIDQMTYTFKDEIHQLQQQLRNVEIDGEITALEAGISVSSAERSLLRELLNLQRRGYSIETIASKKQLSKEEIERLTAPFVKKNERGEVVS</sequence>
<accession>A0A7X0HUF6</accession>
<name>A0A7X0HUF6_9BACI</name>
<proteinExistence type="predicted"/>
<protein>
    <submittedName>
        <fullName evidence="1">Putative PurR-regulated permease PerM</fullName>
    </submittedName>
</protein>
<evidence type="ECO:0000313" key="1">
    <source>
        <dbReference type="EMBL" id="MBB6446102.1"/>
    </source>
</evidence>
<reference evidence="1 2" key="1">
    <citation type="submission" date="2020-08" db="EMBL/GenBank/DDBJ databases">
        <title>Genomic Encyclopedia of Type Strains, Phase IV (KMG-IV): sequencing the most valuable type-strain genomes for metagenomic binning, comparative biology and taxonomic classification.</title>
        <authorList>
            <person name="Goeker M."/>
        </authorList>
    </citation>
    <scope>NUCLEOTIDE SEQUENCE [LARGE SCALE GENOMIC DNA]</scope>
    <source>
        <strain evidence="1 2">DSM 5391</strain>
    </source>
</reference>
<evidence type="ECO:0000313" key="2">
    <source>
        <dbReference type="Proteomes" id="UP000531594"/>
    </source>
</evidence>
<gene>
    <name evidence="1" type="ORF">HNR53_002752</name>
</gene>
<organism evidence="1 2">
    <name type="scientific">Bacillus benzoevorans</name>
    <dbReference type="NCBI Taxonomy" id="1456"/>
    <lineage>
        <taxon>Bacteria</taxon>
        <taxon>Bacillati</taxon>
        <taxon>Bacillota</taxon>
        <taxon>Bacilli</taxon>
        <taxon>Bacillales</taxon>
        <taxon>Bacillaceae</taxon>
        <taxon>Bacillus</taxon>
    </lineage>
</organism>
<dbReference type="AlphaFoldDB" id="A0A7X0HUF6"/>
<comment type="caution">
    <text evidence="1">The sequence shown here is derived from an EMBL/GenBank/DDBJ whole genome shotgun (WGS) entry which is preliminary data.</text>
</comment>
<dbReference type="Proteomes" id="UP000531594">
    <property type="component" value="Unassembled WGS sequence"/>
</dbReference>
<keyword evidence="2" id="KW-1185">Reference proteome</keyword>